<name>A0A0B6YW88_9EUPU</name>
<reference evidence="3" key="1">
    <citation type="submission" date="2014-12" db="EMBL/GenBank/DDBJ databases">
        <title>Insight into the proteome of Arion vulgaris.</title>
        <authorList>
            <person name="Aradska J."/>
            <person name="Bulat T."/>
            <person name="Smidak R."/>
            <person name="Sarate P."/>
            <person name="Gangsoo J."/>
            <person name="Sialana F."/>
            <person name="Bilban M."/>
            <person name="Lubec G."/>
        </authorList>
    </citation>
    <scope>NUCLEOTIDE SEQUENCE</scope>
    <source>
        <tissue evidence="3">Skin</tissue>
    </source>
</reference>
<evidence type="ECO:0000256" key="1">
    <source>
        <dbReference type="SAM" id="Phobius"/>
    </source>
</evidence>
<dbReference type="AlphaFoldDB" id="A0A0B6YW88"/>
<accession>A0A0B6YW88</accession>
<proteinExistence type="predicted"/>
<sequence length="147" mass="16010">MWIFLSLMACIVTGVSADESRDALIAAGCVAGGLLLISIGVFVGIFIARHKQGKVKKTYSRHPTEHIPNGFHHLHNNPSRVSSASDMPTEEHRILGSKAFTQNALNPRLRPPVAFYTVRTDPRMIPELPGLIPIGPPVHARPPPVGR</sequence>
<evidence type="ECO:0000256" key="2">
    <source>
        <dbReference type="SAM" id="SignalP"/>
    </source>
</evidence>
<keyword evidence="1" id="KW-0812">Transmembrane</keyword>
<feature type="chain" id="PRO_5002123579" evidence="2">
    <location>
        <begin position="18"/>
        <end position="147"/>
    </location>
</feature>
<keyword evidence="2" id="KW-0732">Signal</keyword>
<feature type="transmembrane region" description="Helical" evidence="1">
    <location>
        <begin position="27"/>
        <end position="48"/>
    </location>
</feature>
<gene>
    <name evidence="3" type="primary">ORF39307</name>
</gene>
<keyword evidence="1" id="KW-1133">Transmembrane helix</keyword>
<feature type="signal peptide" evidence="2">
    <location>
        <begin position="1"/>
        <end position="17"/>
    </location>
</feature>
<feature type="non-terminal residue" evidence="3">
    <location>
        <position position="147"/>
    </location>
</feature>
<organism evidence="3">
    <name type="scientific">Arion vulgaris</name>
    <dbReference type="NCBI Taxonomy" id="1028688"/>
    <lineage>
        <taxon>Eukaryota</taxon>
        <taxon>Metazoa</taxon>
        <taxon>Spiralia</taxon>
        <taxon>Lophotrochozoa</taxon>
        <taxon>Mollusca</taxon>
        <taxon>Gastropoda</taxon>
        <taxon>Heterobranchia</taxon>
        <taxon>Euthyneura</taxon>
        <taxon>Panpulmonata</taxon>
        <taxon>Eupulmonata</taxon>
        <taxon>Stylommatophora</taxon>
        <taxon>Helicina</taxon>
        <taxon>Arionoidea</taxon>
        <taxon>Arionidae</taxon>
        <taxon>Arion</taxon>
    </lineage>
</organism>
<evidence type="ECO:0000313" key="3">
    <source>
        <dbReference type="EMBL" id="CEK60407.1"/>
    </source>
</evidence>
<dbReference type="EMBL" id="HACG01013542">
    <property type="protein sequence ID" value="CEK60407.1"/>
    <property type="molecule type" value="Transcribed_RNA"/>
</dbReference>
<keyword evidence="1" id="KW-0472">Membrane</keyword>
<protein>
    <submittedName>
        <fullName evidence="3">Uncharacterized protein</fullName>
    </submittedName>
</protein>